<feature type="domain" description="Histidine kinase" evidence="12">
    <location>
        <begin position="167"/>
        <end position="380"/>
    </location>
</feature>
<evidence type="ECO:0000256" key="1">
    <source>
        <dbReference type="ARBA" id="ARBA00000085"/>
    </source>
</evidence>
<dbReference type="SMART" id="SM00387">
    <property type="entry name" value="HATPase_c"/>
    <property type="match status" value="1"/>
</dbReference>
<evidence type="ECO:0000256" key="2">
    <source>
        <dbReference type="ARBA" id="ARBA00004370"/>
    </source>
</evidence>
<dbReference type="EMBL" id="GU942937">
    <property type="protein sequence ID" value="ADD61624.1"/>
    <property type="molecule type" value="Genomic_DNA"/>
</dbReference>
<evidence type="ECO:0000256" key="4">
    <source>
        <dbReference type="ARBA" id="ARBA00022553"/>
    </source>
</evidence>
<accession>D9ZE70</accession>
<feature type="transmembrane region" description="Helical" evidence="11">
    <location>
        <begin position="12"/>
        <end position="30"/>
    </location>
</feature>
<protein>
    <recommendedName>
        <fullName evidence="3">histidine kinase</fullName>
        <ecNumber evidence="3">2.7.13.3</ecNumber>
    </recommendedName>
</protein>
<keyword evidence="8 11" id="KW-1133">Transmembrane helix</keyword>
<dbReference type="PRINTS" id="PR00344">
    <property type="entry name" value="BCTRLSENSOR"/>
</dbReference>
<name>D9ZE70_9ZZZZ</name>
<dbReference type="Pfam" id="PF00512">
    <property type="entry name" value="HisKA"/>
    <property type="match status" value="1"/>
</dbReference>
<dbReference type="SUPFAM" id="SSF55874">
    <property type="entry name" value="ATPase domain of HSP90 chaperone/DNA topoisomerase II/histidine kinase"/>
    <property type="match status" value="1"/>
</dbReference>
<evidence type="ECO:0000256" key="7">
    <source>
        <dbReference type="ARBA" id="ARBA00022777"/>
    </source>
</evidence>
<dbReference type="GO" id="GO:0000155">
    <property type="term" value="F:phosphorelay sensor kinase activity"/>
    <property type="evidence" value="ECO:0007669"/>
    <property type="project" value="InterPro"/>
</dbReference>
<dbReference type="AlphaFoldDB" id="D9ZE70"/>
<dbReference type="InterPro" id="IPR003594">
    <property type="entry name" value="HATPase_dom"/>
</dbReference>
<dbReference type="SMART" id="SM00304">
    <property type="entry name" value="HAMP"/>
    <property type="match status" value="1"/>
</dbReference>
<dbReference type="Pfam" id="PF00672">
    <property type="entry name" value="HAMP"/>
    <property type="match status" value="1"/>
</dbReference>
<dbReference type="FunFam" id="3.30.565.10:FF:000006">
    <property type="entry name" value="Sensor histidine kinase WalK"/>
    <property type="match status" value="1"/>
</dbReference>
<dbReference type="InterPro" id="IPR003660">
    <property type="entry name" value="HAMP_dom"/>
</dbReference>
<dbReference type="PROSITE" id="PS51257">
    <property type="entry name" value="PROKAR_LIPOPROTEIN"/>
    <property type="match status" value="1"/>
</dbReference>
<evidence type="ECO:0000256" key="5">
    <source>
        <dbReference type="ARBA" id="ARBA00022679"/>
    </source>
</evidence>
<dbReference type="PROSITE" id="PS50109">
    <property type="entry name" value="HIS_KIN"/>
    <property type="match status" value="1"/>
</dbReference>
<dbReference type="Pfam" id="PF02518">
    <property type="entry name" value="HATPase_c"/>
    <property type="match status" value="1"/>
</dbReference>
<evidence type="ECO:0000256" key="9">
    <source>
        <dbReference type="ARBA" id="ARBA00023012"/>
    </source>
</evidence>
<sequence>MNRISFQWRITLMTAVLIAGACICLNLLLYHSGATGMDNLNGYVLQYQQNDDENLMIEIPDDQMSDFLIQFSQEVYDAKAVFGRKGWCITAAVTLLSAAIAYFVSGKALEPLKKLAQQAERIDQDSLVEVRLEENTIPEFRDLSQSVNHMLDRLAHSFDLQRQFAGNAAHELKTPLAIMQAKLEMFAEEHPDTDSEITDLLRFQTDQVSRLASLVRTLLEMSDLQSIPREDHIELAPLADEIVADLTPLAQRRSITLFQECEDVSIKGSDTLIYRLLFNLVENGIKYNTPGGSVHITIRQKESSAVLRVADTGCGIPEEYRTSVFQPFFRVDKSRSREMGGVGLGLALVREIALLHGGTVTAEPADGHGTVFTVTLPIQA</sequence>
<dbReference type="Gene3D" id="3.30.565.10">
    <property type="entry name" value="Histidine kinase-like ATPase, C-terminal domain"/>
    <property type="match status" value="1"/>
</dbReference>
<keyword evidence="7" id="KW-0418">Kinase</keyword>
<evidence type="ECO:0000256" key="10">
    <source>
        <dbReference type="ARBA" id="ARBA00023136"/>
    </source>
</evidence>
<keyword evidence="9" id="KW-0902">Two-component regulatory system</keyword>
<evidence type="ECO:0000313" key="14">
    <source>
        <dbReference type="EMBL" id="ADD61624.1"/>
    </source>
</evidence>
<evidence type="ECO:0000256" key="11">
    <source>
        <dbReference type="SAM" id="Phobius"/>
    </source>
</evidence>
<dbReference type="EC" id="2.7.13.3" evidence="3"/>
<feature type="domain" description="HAMP" evidence="13">
    <location>
        <begin position="106"/>
        <end position="159"/>
    </location>
</feature>
<evidence type="ECO:0000256" key="3">
    <source>
        <dbReference type="ARBA" id="ARBA00012438"/>
    </source>
</evidence>
<comment type="catalytic activity">
    <reaction evidence="1">
        <text>ATP + protein L-histidine = ADP + protein N-phospho-L-histidine.</text>
        <dbReference type="EC" id="2.7.13.3"/>
    </reaction>
</comment>
<evidence type="ECO:0000259" key="13">
    <source>
        <dbReference type="PROSITE" id="PS50885"/>
    </source>
</evidence>
<keyword evidence="5" id="KW-0808">Transferase</keyword>
<dbReference type="InterPro" id="IPR050428">
    <property type="entry name" value="TCS_sensor_his_kinase"/>
</dbReference>
<evidence type="ECO:0000256" key="8">
    <source>
        <dbReference type="ARBA" id="ARBA00022989"/>
    </source>
</evidence>
<dbReference type="InterPro" id="IPR005467">
    <property type="entry name" value="His_kinase_dom"/>
</dbReference>
<dbReference type="SMART" id="SM00388">
    <property type="entry name" value="HisKA"/>
    <property type="match status" value="1"/>
</dbReference>
<dbReference type="PROSITE" id="PS50885">
    <property type="entry name" value="HAMP"/>
    <property type="match status" value="1"/>
</dbReference>
<dbReference type="InterPro" id="IPR003661">
    <property type="entry name" value="HisK_dim/P_dom"/>
</dbReference>
<dbReference type="CDD" id="cd00082">
    <property type="entry name" value="HisKA"/>
    <property type="match status" value="1"/>
</dbReference>
<keyword evidence="4" id="KW-0597">Phosphoprotein</keyword>
<keyword evidence="10 11" id="KW-0472">Membrane</keyword>
<dbReference type="InterPro" id="IPR004358">
    <property type="entry name" value="Sig_transdc_His_kin-like_C"/>
</dbReference>
<dbReference type="SUPFAM" id="SSF47384">
    <property type="entry name" value="Homodimeric domain of signal transducing histidine kinase"/>
    <property type="match status" value="1"/>
</dbReference>
<evidence type="ECO:0000256" key="6">
    <source>
        <dbReference type="ARBA" id="ARBA00022692"/>
    </source>
</evidence>
<reference evidence="14" key="1">
    <citation type="journal article" date="2010" name="Genome Res.">
        <title>Functional metagenomics to mine the human gut microbiome for dietary fiber catabolic enzymes.</title>
        <authorList>
            <person name="Tasse L."/>
            <person name="Bercovici J."/>
            <person name="Pizzut-Serin S."/>
            <person name="Robe P."/>
            <person name="Tap J."/>
            <person name="Klopp C."/>
            <person name="Cantarel B.L."/>
            <person name="Coutinho P.M."/>
            <person name="Henrissat B."/>
            <person name="Leclerc M."/>
            <person name="Dore J."/>
            <person name="Monsan P."/>
            <person name="Remaud-Simeon M."/>
            <person name="Potocki-Veronese G."/>
        </authorList>
    </citation>
    <scope>NUCLEOTIDE SEQUENCE</scope>
</reference>
<organism evidence="14">
    <name type="scientific">uncultured organism</name>
    <dbReference type="NCBI Taxonomy" id="155900"/>
    <lineage>
        <taxon>unclassified sequences</taxon>
        <taxon>environmental samples</taxon>
    </lineage>
</organism>
<keyword evidence="6 11" id="KW-0812">Transmembrane</keyword>
<proteinExistence type="predicted"/>
<dbReference type="CDD" id="cd00075">
    <property type="entry name" value="HATPase"/>
    <property type="match status" value="1"/>
</dbReference>
<dbReference type="InterPro" id="IPR036890">
    <property type="entry name" value="HATPase_C_sf"/>
</dbReference>
<dbReference type="CDD" id="cd06225">
    <property type="entry name" value="HAMP"/>
    <property type="match status" value="1"/>
</dbReference>
<evidence type="ECO:0000259" key="12">
    <source>
        <dbReference type="PROSITE" id="PS50109"/>
    </source>
</evidence>
<feature type="transmembrane region" description="Helical" evidence="11">
    <location>
        <begin position="84"/>
        <end position="104"/>
    </location>
</feature>
<comment type="subcellular location">
    <subcellularLocation>
        <location evidence="2">Membrane</location>
    </subcellularLocation>
</comment>
<dbReference type="GO" id="GO:0005886">
    <property type="term" value="C:plasma membrane"/>
    <property type="evidence" value="ECO:0007669"/>
    <property type="project" value="TreeGrafter"/>
</dbReference>
<dbReference type="Gene3D" id="1.10.287.130">
    <property type="match status" value="1"/>
</dbReference>
<dbReference type="PANTHER" id="PTHR45436">
    <property type="entry name" value="SENSOR HISTIDINE KINASE YKOH"/>
    <property type="match status" value="1"/>
</dbReference>
<dbReference type="PANTHER" id="PTHR45436:SF5">
    <property type="entry name" value="SENSOR HISTIDINE KINASE TRCS"/>
    <property type="match status" value="1"/>
</dbReference>
<dbReference type="InterPro" id="IPR036097">
    <property type="entry name" value="HisK_dim/P_sf"/>
</dbReference>
<dbReference type="Gene3D" id="6.10.340.10">
    <property type="match status" value="1"/>
</dbReference>